<dbReference type="Proteomes" id="UP000189935">
    <property type="component" value="Chromosome I"/>
</dbReference>
<sequence>MMRSLSISDSGSLKRVQAASARWIAAALALTAVVWLLALAGLLAIADRVHDDVPAMLAVKLPLLSSRPELIFAGESRTVYQVDPALAAQLLGKPKGFAVNIAYDAGEPLALLAAIRRAPASFQKAHVVMSVAPFLFNEGVRSAAVYPQDVAARLGVAEQMVTFLPLRIGTLIRFIREAFNARLVADQDVADLGAAPTSLGLRIIDYTQGDDRWPADIGSHAHYGNWDLSGPKARFEIGALCDMVALTKKLTVVVPPWAPRYDRAHDPGWRDKDDQYAALVTDAGRRCGFEVLNIQSVPGLEQANYADEMHVNASGVPIYTRYLVSRLKR</sequence>
<dbReference type="OrthoDB" id="8210760at2"/>
<dbReference type="AlphaFoldDB" id="A0A1M6P6Y8"/>
<name>A0A1M6P6Y8_9BRAD</name>
<evidence type="ECO:0000313" key="2">
    <source>
        <dbReference type="Proteomes" id="UP000189935"/>
    </source>
</evidence>
<organism evidence="1 2">
    <name type="scientific">Bradyrhizobium lablabi</name>
    <dbReference type="NCBI Taxonomy" id="722472"/>
    <lineage>
        <taxon>Bacteria</taxon>
        <taxon>Pseudomonadati</taxon>
        <taxon>Pseudomonadota</taxon>
        <taxon>Alphaproteobacteria</taxon>
        <taxon>Hyphomicrobiales</taxon>
        <taxon>Nitrobacteraceae</taxon>
        <taxon>Bradyrhizobium</taxon>
    </lineage>
</organism>
<dbReference type="RefSeq" id="WP_154071253.1">
    <property type="nucleotide sequence ID" value="NZ_LT670844.1"/>
</dbReference>
<accession>A0A1M6P6Y8</accession>
<gene>
    <name evidence="1" type="ORF">SAMN05444159_2244</name>
</gene>
<evidence type="ECO:0000313" key="1">
    <source>
        <dbReference type="EMBL" id="SHK03721.1"/>
    </source>
</evidence>
<evidence type="ECO:0008006" key="3">
    <source>
        <dbReference type="Google" id="ProtNLM"/>
    </source>
</evidence>
<reference evidence="1 2" key="1">
    <citation type="submission" date="2016-11" db="EMBL/GenBank/DDBJ databases">
        <authorList>
            <person name="Jaros S."/>
            <person name="Januszkiewicz K."/>
            <person name="Wedrychowicz H."/>
        </authorList>
    </citation>
    <scope>NUCLEOTIDE SEQUENCE [LARGE SCALE GENOMIC DNA]</scope>
    <source>
        <strain evidence="1 2">GAS499</strain>
    </source>
</reference>
<dbReference type="EMBL" id="LT670844">
    <property type="protein sequence ID" value="SHK03721.1"/>
    <property type="molecule type" value="Genomic_DNA"/>
</dbReference>
<protein>
    <recommendedName>
        <fullName evidence="3">SGNH/GDSL hydrolase family protein</fullName>
    </recommendedName>
</protein>
<proteinExistence type="predicted"/>